<feature type="non-terminal residue" evidence="1">
    <location>
        <position position="128"/>
    </location>
</feature>
<evidence type="ECO:0000313" key="1">
    <source>
        <dbReference type="EMBL" id="KAH7921887.1"/>
    </source>
</evidence>
<accession>A0ACB8BAS0</accession>
<protein>
    <submittedName>
        <fullName evidence="1">Uncharacterized protein</fullName>
    </submittedName>
</protein>
<keyword evidence="2" id="KW-1185">Reference proteome</keyword>
<proteinExistence type="predicted"/>
<reference evidence="1" key="1">
    <citation type="journal article" date="2021" name="New Phytol.">
        <title>Evolutionary innovations through gain and loss of genes in the ectomycorrhizal Boletales.</title>
        <authorList>
            <person name="Wu G."/>
            <person name="Miyauchi S."/>
            <person name="Morin E."/>
            <person name="Kuo A."/>
            <person name="Drula E."/>
            <person name="Varga T."/>
            <person name="Kohler A."/>
            <person name="Feng B."/>
            <person name="Cao Y."/>
            <person name="Lipzen A."/>
            <person name="Daum C."/>
            <person name="Hundley H."/>
            <person name="Pangilinan J."/>
            <person name="Johnson J."/>
            <person name="Barry K."/>
            <person name="LaButti K."/>
            <person name="Ng V."/>
            <person name="Ahrendt S."/>
            <person name="Min B."/>
            <person name="Choi I.G."/>
            <person name="Park H."/>
            <person name="Plett J.M."/>
            <person name="Magnuson J."/>
            <person name="Spatafora J.W."/>
            <person name="Nagy L.G."/>
            <person name="Henrissat B."/>
            <person name="Grigoriev I.V."/>
            <person name="Yang Z.L."/>
            <person name="Xu J."/>
            <person name="Martin F.M."/>
        </authorList>
    </citation>
    <scope>NUCLEOTIDE SEQUENCE</scope>
    <source>
        <strain evidence="1">KUC20120723A-06</strain>
    </source>
</reference>
<evidence type="ECO:0000313" key="2">
    <source>
        <dbReference type="Proteomes" id="UP000790709"/>
    </source>
</evidence>
<organism evidence="1 2">
    <name type="scientific">Leucogyrophana mollusca</name>
    <dbReference type="NCBI Taxonomy" id="85980"/>
    <lineage>
        <taxon>Eukaryota</taxon>
        <taxon>Fungi</taxon>
        <taxon>Dikarya</taxon>
        <taxon>Basidiomycota</taxon>
        <taxon>Agaricomycotina</taxon>
        <taxon>Agaricomycetes</taxon>
        <taxon>Agaricomycetidae</taxon>
        <taxon>Boletales</taxon>
        <taxon>Boletales incertae sedis</taxon>
        <taxon>Leucogyrophana</taxon>
    </lineage>
</organism>
<dbReference type="Proteomes" id="UP000790709">
    <property type="component" value="Unassembled WGS sequence"/>
</dbReference>
<dbReference type="EMBL" id="MU266507">
    <property type="protein sequence ID" value="KAH7921887.1"/>
    <property type="molecule type" value="Genomic_DNA"/>
</dbReference>
<name>A0ACB8BAS0_9AGAM</name>
<gene>
    <name evidence="1" type="ORF">BV22DRAFT_1038102</name>
</gene>
<sequence>MKGSRTENIRRRFQKVRWKPSERYKGHPCLVAIPSVPQPSAVQLVSATSNDTNMIFSRIFALVSFAIVAVAAACDEGGDGVCCAQTGKVGLCGSWSDTALTLHTSRMKWELHMARGASPFLKMTLVPI</sequence>
<comment type="caution">
    <text evidence="1">The sequence shown here is derived from an EMBL/GenBank/DDBJ whole genome shotgun (WGS) entry which is preliminary data.</text>
</comment>